<reference evidence="1" key="1">
    <citation type="submission" date="2024-08" db="EMBL/GenBank/DDBJ databases">
        <title>Lentilactobacillus sp. nov., isolated from tree bark.</title>
        <authorList>
            <person name="Phuengjayaem S."/>
            <person name="Tanasupawat S."/>
        </authorList>
    </citation>
    <scope>NUCLEOTIDE SEQUENCE</scope>
    <source>
        <strain evidence="1">SPB1-3</strain>
    </source>
</reference>
<evidence type="ECO:0000313" key="2">
    <source>
        <dbReference type="Proteomes" id="UP001149860"/>
    </source>
</evidence>
<dbReference type="EMBL" id="CP168151">
    <property type="protein sequence ID" value="XFD39968.1"/>
    <property type="molecule type" value="Genomic_DNA"/>
</dbReference>
<sequence length="139" mass="15780">MEKQITISSLLYRISVLQQTILTKKLKQIGVSQDQARTLNLIESVPLIKQTEIARYVGRSDASTSNLLKGLEKNHLIERKVSEFSDREKQLQLTEDGVKMVQKIQVAFDELNQLVDQSVVKQDELSEQLTKIVDGLKGE</sequence>
<gene>
    <name evidence="1" type="ORF">O0236_001295</name>
</gene>
<name>A0ACD5DEY0_9LACO</name>
<protein>
    <submittedName>
        <fullName evidence="1">MarR family winged helix-turn-helix transcriptional regulator</fullName>
    </submittedName>
</protein>
<organism evidence="1 2">
    <name type="scientific">Lentilactobacillus terminaliae</name>
    <dbReference type="NCBI Taxonomy" id="3003483"/>
    <lineage>
        <taxon>Bacteria</taxon>
        <taxon>Bacillati</taxon>
        <taxon>Bacillota</taxon>
        <taxon>Bacilli</taxon>
        <taxon>Lactobacillales</taxon>
        <taxon>Lactobacillaceae</taxon>
        <taxon>Lentilactobacillus</taxon>
    </lineage>
</organism>
<proteinExistence type="predicted"/>
<evidence type="ECO:0000313" key="1">
    <source>
        <dbReference type="EMBL" id="XFD39968.1"/>
    </source>
</evidence>
<accession>A0ACD5DEY0</accession>
<keyword evidence="2" id="KW-1185">Reference proteome</keyword>
<dbReference type="Proteomes" id="UP001149860">
    <property type="component" value="Chromosome"/>
</dbReference>